<gene>
    <name evidence="2" type="ORF">E2562_003804</name>
</gene>
<feature type="compositionally biased region" description="Polar residues" evidence="1">
    <location>
        <begin position="36"/>
        <end position="46"/>
    </location>
</feature>
<sequence>MAKEPTSAEAIVETAQAEEERVGPPSAAALGIDGQVQPTAPALSTPSREEAEDSSSGNALGHPILLVARRHRCQRLKKSPLTSSLD</sequence>
<evidence type="ECO:0000313" key="2">
    <source>
        <dbReference type="EMBL" id="KAF0890608.1"/>
    </source>
</evidence>
<keyword evidence="3" id="KW-1185">Reference proteome</keyword>
<evidence type="ECO:0000256" key="1">
    <source>
        <dbReference type="SAM" id="MobiDB-lite"/>
    </source>
</evidence>
<feature type="region of interest" description="Disordered" evidence="1">
    <location>
        <begin position="1"/>
        <end position="63"/>
    </location>
</feature>
<protein>
    <submittedName>
        <fullName evidence="2">Uncharacterized protein</fullName>
    </submittedName>
</protein>
<reference evidence="2 3" key="1">
    <citation type="submission" date="2019-11" db="EMBL/GenBank/DDBJ databases">
        <title>Whole genome sequence of Oryza granulata.</title>
        <authorList>
            <person name="Li W."/>
        </authorList>
    </citation>
    <scope>NUCLEOTIDE SEQUENCE [LARGE SCALE GENOMIC DNA]</scope>
    <source>
        <strain evidence="3">cv. Menghai</strain>
        <tissue evidence="2">Leaf</tissue>
    </source>
</reference>
<accession>A0A6G1BRC0</accession>
<dbReference type="Proteomes" id="UP000479710">
    <property type="component" value="Unassembled WGS sequence"/>
</dbReference>
<dbReference type="AlphaFoldDB" id="A0A6G1BRC0"/>
<name>A0A6G1BRC0_9ORYZ</name>
<comment type="caution">
    <text evidence="2">The sequence shown here is derived from an EMBL/GenBank/DDBJ whole genome shotgun (WGS) entry which is preliminary data.</text>
</comment>
<dbReference type="EMBL" id="SPHZ02000011">
    <property type="protein sequence ID" value="KAF0890608.1"/>
    <property type="molecule type" value="Genomic_DNA"/>
</dbReference>
<evidence type="ECO:0000313" key="3">
    <source>
        <dbReference type="Proteomes" id="UP000479710"/>
    </source>
</evidence>
<organism evidence="2 3">
    <name type="scientific">Oryza meyeriana var. granulata</name>
    <dbReference type="NCBI Taxonomy" id="110450"/>
    <lineage>
        <taxon>Eukaryota</taxon>
        <taxon>Viridiplantae</taxon>
        <taxon>Streptophyta</taxon>
        <taxon>Embryophyta</taxon>
        <taxon>Tracheophyta</taxon>
        <taxon>Spermatophyta</taxon>
        <taxon>Magnoliopsida</taxon>
        <taxon>Liliopsida</taxon>
        <taxon>Poales</taxon>
        <taxon>Poaceae</taxon>
        <taxon>BOP clade</taxon>
        <taxon>Oryzoideae</taxon>
        <taxon>Oryzeae</taxon>
        <taxon>Oryzinae</taxon>
        <taxon>Oryza</taxon>
        <taxon>Oryza meyeriana</taxon>
    </lineage>
</organism>
<proteinExistence type="predicted"/>